<keyword evidence="3" id="KW-0547">Nucleotide-binding</keyword>
<dbReference type="InterPro" id="IPR003593">
    <property type="entry name" value="AAA+_ATPase"/>
</dbReference>
<dbReference type="SMART" id="SM00382">
    <property type="entry name" value="AAA"/>
    <property type="match status" value="1"/>
</dbReference>
<sequence length="275" mass="29782">MMNTENFDKAVPAIEVNGLTVKFPIRGGVFSKVKDYFTAVDNVSFTLPQGKILSIVGESGCGKSTLVKSLVGLVPVSSGKVNLFGLPVNGGKAGTGKDVVRVSDLVQMIFQDPFSSLNPRQTVTEILTAPVIARGVPYDEACARAVELLKRVSLPAGAMDKFPHEFSGGQRQRLCIARSLMVRPKVLLCDEVTSALDVSVQAQILHLLDDLRNELGLSILFISHDMQVVHALSDEVLVMYFGHAVEHGPADVVLTNPQNDYTKKLLASVPTIRRE</sequence>
<dbReference type="InterPro" id="IPR050319">
    <property type="entry name" value="ABC_transp_ATP-bind"/>
</dbReference>
<dbReference type="InterPro" id="IPR003439">
    <property type="entry name" value="ABC_transporter-like_ATP-bd"/>
</dbReference>
<dbReference type="Gene3D" id="3.40.50.300">
    <property type="entry name" value="P-loop containing nucleotide triphosphate hydrolases"/>
    <property type="match status" value="1"/>
</dbReference>
<evidence type="ECO:0000256" key="1">
    <source>
        <dbReference type="ARBA" id="ARBA00005417"/>
    </source>
</evidence>
<feature type="domain" description="ABC transporter" evidence="5">
    <location>
        <begin position="25"/>
        <end position="266"/>
    </location>
</feature>
<dbReference type="HOGENOM" id="CLU_000604_1_23_0"/>
<dbReference type="GO" id="GO:0055085">
    <property type="term" value="P:transmembrane transport"/>
    <property type="evidence" value="ECO:0007669"/>
    <property type="project" value="UniProtKB-ARBA"/>
</dbReference>
<dbReference type="PROSITE" id="PS00211">
    <property type="entry name" value="ABC_TRANSPORTER_1"/>
    <property type="match status" value="1"/>
</dbReference>
<dbReference type="InterPro" id="IPR027417">
    <property type="entry name" value="P-loop_NTPase"/>
</dbReference>
<protein>
    <submittedName>
        <fullName evidence="6">ABC transporter, ATP-binding protein</fullName>
    </submittedName>
</protein>
<dbReference type="SUPFAM" id="SSF52540">
    <property type="entry name" value="P-loop containing nucleoside triphosphate hydrolases"/>
    <property type="match status" value="1"/>
</dbReference>
<dbReference type="CDD" id="cd03257">
    <property type="entry name" value="ABC_NikE_OppD_transporters"/>
    <property type="match status" value="1"/>
</dbReference>
<dbReference type="GO" id="GO:0016887">
    <property type="term" value="F:ATP hydrolysis activity"/>
    <property type="evidence" value="ECO:0007669"/>
    <property type="project" value="InterPro"/>
</dbReference>
<evidence type="ECO:0000259" key="5">
    <source>
        <dbReference type="PROSITE" id="PS50893"/>
    </source>
</evidence>
<keyword evidence="2" id="KW-0813">Transport</keyword>
<dbReference type="PANTHER" id="PTHR43776:SF7">
    <property type="entry name" value="D,D-DIPEPTIDE TRANSPORT ATP-BINDING PROTEIN DDPF-RELATED"/>
    <property type="match status" value="1"/>
</dbReference>
<dbReference type="eggNOG" id="COG4608">
    <property type="taxonomic scope" value="Bacteria"/>
</dbReference>
<gene>
    <name evidence="6" type="ordered locus">FSU_2760</name>
</gene>
<dbReference type="PANTHER" id="PTHR43776">
    <property type="entry name" value="TRANSPORT ATP-BINDING PROTEIN"/>
    <property type="match status" value="1"/>
</dbReference>
<dbReference type="GO" id="GO:0005524">
    <property type="term" value="F:ATP binding"/>
    <property type="evidence" value="ECO:0007669"/>
    <property type="project" value="UniProtKB-KW"/>
</dbReference>
<evidence type="ECO:0000313" key="7">
    <source>
        <dbReference type="Proteomes" id="UP000000517"/>
    </source>
</evidence>
<proteinExistence type="inferred from homology"/>
<evidence type="ECO:0000256" key="2">
    <source>
        <dbReference type="ARBA" id="ARBA00022448"/>
    </source>
</evidence>
<dbReference type="EMBL" id="CP002158">
    <property type="protein sequence ID" value="ADL26260.1"/>
    <property type="molecule type" value="Genomic_DNA"/>
</dbReference>
<comment type="similarity">
    <text evidence="1">Belongs to the ABC transporter superfamily.</text>
</comment>
<evidence type="ECO:0000256" key="4">
    <source>
        <dbReference type="ARBA" id="ARBA00022840"/>
    </source>
</evidence>
<accession>D9S6E8</accession>
<dbReference type="Pfam" id="PF00005">
    <property type="entry name" value="ABC_tran"/>
    <property type="match status" value="1"/>
</dbReference>
<reference evidence="7" key="1">
    <citation type="submission" date="2010-08" db="EMBL/GenBank/DDBJ databases">
        <title>Complete sequence of Fibrobacter succinogenes subsp. succinogenes S85.</title>
        <authorList>
            <person name="Durkin A.S."/>
            <person name="Nelson K.E."/>
            <person name="Morrison M."/>
            <person name="Forsberg C.W."/>
            <person name="Wilson D.B."/>
            <person name="Russell J.B."/>
            <person name="Cann I.K.O."/>
            <person name="Mackie R.I."/>
            <person name="White B.A."/>
        </authorList>
    </citation>
    <scope>NUCLEOTIDE SEQUENCE [LARGE SCALE GENOMIC DNA]</scope>
    <source>
        <strain evidence="7">ATCC 19169 / S85</strain>
    </source>
</reference>
<dbReference type="Proteomes" id="UP000000517">
    <property type="component" value="Chromosome"/>
</dbReference>
<dbReference type="InterPro" id="IPR017871">
    <property type="entry name" value="ABC_transporter-like_CS"/>
</dbReference>
<evidence type="ECO:0000256" key="3">
    <source>
        <dbReference type="ARBA" id="ARBA00022741"/>
    </source>
</evidence>
<evidence type="ECO:0000313" key="6">
    <source>
        <dbReference type="EMBL" id="ADL26260.1"/>
    </source>
</evidence>
<dbReference type="KEGG" id="fsc:FSU_2760"/>
<dbReference type="AlphaFoldDB" id="D9S6E8"/>
<dbReference type="PATRIC" id="fig|59374.8.peg.2643"/>
<keyword evidence="4 6" id="KW-0067">ATP-binding</keyword>
<dbReference type="STRING" id="59374.FSU_2760"/>
<organism evidence="6 7">
    <name type="scientific">Fibrobacter succinogenes (strain ATCC 19169 / S85)</name>
    <dbReference type="NCBI Taxonomy" id="59374"/>
    <lineage>
        <taxon>Bacteria</taxon>
        <taxon>Pseudomonadati</taxon>
        <taxon>Fibrobacterota</taxon>
        <taxon>Fibrobacteria</taxon>
        <taxon>Fibrobacterales</taxon>
        <taxon>Fibrobacteraceae</taxon>
        <taxon>Fibrobacter</taxon>
    </lineage>
</organism>
<dbReference type="PROSITE" id="PS50893">
    <property type="entry name" value="ABC_TRANSPORTER_2"/>
    <property type="match status" value="1"/>
</dbReference>
<name>D9S6E8_FIBSS</name>